<comment type="caution">
    <text evidence="2">The sequence shown here is derived from an EMBL/GenBank/DDBJ whole genome shotgun (WGS) entry which is preliminary data.</text>
</comment>
<organism evidence="2 3">
    <name type="scientific">Tanacetum coccineum</name>
    <dbReference type="NCBI Taxonomy" id="301880"/>
    <lineage>
        <taxon>Eukaryota</taxon>
        <taxon>Viridiplantae</taxon>
        <taxon>Streptophyta</taxon>
        <taxon>Embryophyta</taxon>
        <taxon>Tracheophyta</taxon>
        <taxon>Spermatophyta</taxon>
        <taxon>Magnoliopsida</taxon>
        <taxon>eudicotyledons</taxon>
        <taxon>Gunneridae</taxon>
        <taxon>Pentapetalae</taxon>
        <taxon>asterids</taxon>
        <taxon>campanulids</taxon>
        <taxon>Asterales</taxon>
        <taxon>Asteraceae</taxon>
        <taxon>Asteroideae</taxon>
        <taxon>Anthemideae</taxon>
        <taxon>Anthemidinae</taxon>
        <taxon>Tanacetum</taxon>
    </lineage>
</organism>
<protein>
    <submittedName>
        <fullName evidence="2">Integrase, catalytic region, zinc finger, CCHC-type containing protein</fullName>
    </submittedName>
</protein>
<gene>
    <name evidence="2" type="ORF">Tco_0803084</name>
</gene>
<name>A0ABQ5A333_9ASTR</name>
<evidence type="ECO:0000259" key="1">
    <source>
        <dbReference type="Pfam" id="PF13976"/>
    </source>
</evidence>
<feature type="domain" description="GAG-pre-integrase" evidence="1">
    <location>
        <begin position="78"/>
        <end position="144"/>
    </location>
</feature>
<accession>A0ABQ5A333</accession>
<dbReference type="Pfam" id="PF13976">
    <property type="entry name" value="gag_pre-integrs"/>
    <property type="match status" value="1"/>
</dbReference>
<dbReference type="Proteomes" id="UP001151760">
    <property type="component" value="Unassembled WGS sequence"/>
</dbReference>
<proteinExistence type="predicted"/>
<evidence type="ECO:0000313" key="3">
    <source>
        <dbReference type="Proteomes" id="UP001151760"/>
    </source>
</evidence>
<dbReference type="EMBL" id="BQNB010011862">
    <property type="protein sequence ID" value="GJS96116.1"/>
    <property type="molecule type" value="Genomic_DNA"/>
</dbReference>
<keyword evidence="3" id="KW-1185">Reference proteome</keyword>
<evidence type="ECO:0000313" key="2">
    <source>
        <dbReference type="EMBL" id="GJS96116.1"/>
    </source>
</evidence>
<sequence>MGTVRFGNDHFKVITGYGDYVEGNLTICHVYYVEGLGHNSFSVGQFCDGDLEVAFRLNTYYVWNLEGDYLLTGSRESNLYTISISELEDSSPVCLMSKVTLTKSWLWHQMLSHLNFGTINQLTSKDLVDGLLKIKYDKDYLCSALSLIEPKNIKEAILDHIWIESMQDELNQFKRLDVLKLIPLPEGRHAIKVKLLIPLE</sequence>
<dbReference type="InterPro" id="IPR025724">
    <property type="entry name" value="GAG-pre-integrase_dom"/>
</dbReference>
<reference evidence="2" key="1">
    <citation type="journal article" date="2022" name="Int. J. Mol. Sci.">
        <title>Draft Genome of Tanacetum Coccineum: Genomic Comparison of Closely Related Tanacetum-Family Plants.</title>
        <authorList>
            <person name="Yamashiro T."/>
            <person name="Shiraishi A."/>
            <person name="Nakayama K."/>
            <person name="Satake H."/>
        </authorList>
    </citation>
    <scope>NUCLEOTIDE SEQUENCE</scope>
</reference>
<reference evidence="2" key="2">
    <citation type="submission" date="2022-01" db="EMBL/GenBank/DDBJ databases">
        <authorList>
            <person name="Yamashiro T."/>
            <person name="Shiraishi A."/>
            <person name="Satake H."/>
            <person name="Nakayama K."/>
        </authorList>
    </citation>
    <scope>NUCLEOTIDE SEQUENCE</scope>
</reference>